<accession>A0ABW1FGU3</accession>
<feature type="domain" description="CdaR GGDEF-like" evidence="5">
    <location>
        <begin position="269"/>
        <end position="383"/>
    </location>
</feature>
<feature type="region of interest" description="Disordered" evidence="2">
    <location>
        <begin position="181"/>
        <end position="207"/>
    </location>
</feature>
<evidence type="ECO:0000313" key="6">
    <source>
        <dbReference type="EMBL" id="MFC5892134.1"/>
    </source>
</evidence>
<feature type="compositionally biased region" description="Basic and acidic residues" evidence="2">
    <location>
        <begin position="186"/>
        <end position="204"/>
    </location>
</feature>
<dbReference type="Proteomes" id="UP001596241">
    <property type="component" value="Unassembled WGS sequence"/>
</dbReference>
<dbReference type="Gene3D" id="1.10.10.2840">
    <property type="entry name" value="PucR C-terminal helix-turn-helix domain"/>
    <property type="match status" value="1"/>
</dbReference>
<dbReference type="EMBL" id="JBHSPW010000002">
    <property type="protein sequence ID" value="MFC5892134.1"/>
    <property type="molecule type" value="Genomic_DNA"/>
</dbReference>
<evidence type="ECO:0000256" key="2">
    <source>
        <dbReference type="SAM" id="MobiDB-lite"/>
    </source>
</evidence>
<proteinExistence type="inferred from homology"/>
<comment type="caution">
    <text evidence="6">The sequence shown here is derived from an EMBL/GenBank/DDBJ whole genome shotgun (WGS) entry which is preliminary data.</text>
</comment>
<dbReference type="InterPro" id="IPR051448">
    <property type="entry name" value="CdaR-like_regulators"/>
</dbReference>
<evidence type="ECO:0000259" key="4">
    <source>
        <dbReference type="Pfam" id="PF13556"/>
    </source>
</evidence>
<feature type="domain" description="Purine catabolism PurC-like" evidence="3">
    <location>
        <begin position="7"/>
        <end position="125"/>
    </location>
</feature>
<dbReference type="InterPro" id="IPR012914">
    <property type="entry name" value="PucR_dom"/>
</dbReference>
<organism evidence="6 7">
    <name type="scientific">Streptomyces ramulosus</name>
    <dbReference type="NCBI Taxonomy" id="47762"/>
    <lineage>
        <taxon>Bacteria</taxon>
        <taxon>Bacillati</taxon>
        <taxon>Actinomycetota</taxon>
        <taxon>Actinomycetes</taxon>
        <taxon>Kitasatosporales</taxon>
        <taxon>Streptomycetaceae</taxon>
        <taxon>Streptomyces</taxon>
    </lineage>
</organism>
<sequence>MPVSVADLLAEPTLRLRALSSHCHDADRRIGWVSTTELPDPLPFLRGDELVMTTGLRERDAAEWTRLLERLAELPVAAVCFGTGLVHQEVPPAVVETAERTGLALVGSPVEVPFVQISRWVADRIFAERYDAVRSAAALQDQLVRELLSGHGLRGMLRRLHRELGAGPVAVVEPGGRVLARHPAASRREDARPGTDGPDAEHPGESVPVLVDGVPVAELRTGRPTPRQDILSFATSILGLEVARHQAVLTGRRELLGQVLEDVLHRTVSDGDARRRLASYGLAADGPHTVMVARVGGDPARLRSLPWTLGPLLERAHDRLPTALVDDAVTVVVPDGADAGAAAGTVAEHLSVLDPQVRVGVGEPRRGVSGLRLGYFEARQAARSGPGVHRAAPLSIAGLLMGNLDLPLRELGHAVLAPLVHHDEAHRAELVTTLRSYLSHDCSSAATARELTLHRNSLRYRLQLIEHLTARDLGSLTDRMELWLALTALDADPAGAPPEATS</sequence>
<keyword evidence="7" id="KW-1185">Reference proteome</keyword>
<dbReference type="RefSeq" id="WP_345087186.1">
    <property type="nucleotide sequence ID" value="NZ_BAAAWG010000013.1"/>
</dbReference>
<dbReference type="Pfam" id="PF13556">
    <property type="entry name" value="HTH_30"/>
    <property type="match status" value="1"/>
</dbReference>
<evidence type="ECO:0000259" key="5">
    <source>
        <dbReference type="Pfam" id="PF17853"/>
    </source>
</evidence>
<feature type="domain" description="PucR C-terminal helix-turn-helix" evidence="4">
    <location>
        <begin position="430"/>
        <end position="488"/>
    </location>
</feature>
<dbReference type="InterPro" id="IPR042070">
    <property type="entry name" value="PucR_C-HTH_sf"/>
</dbReference>
<comment type="similarity">
    <text evidence="1">Belongs to the CdaR family.</text>
</comment>
<evidence type="ECO:0000256" key="1">
    <source>
        <dbReference type="ARBA" id="ARBA00006754"/>
    </source>
</evidence>
<dbReference type="InterPro" id="IPR041522">
    <property type="entry name" value="CdaR_GGDEF"/>
</dbReference>
<dbReference type="Pfam" id="PF17853">
    <property type="entry name" value="GGDEF_2"/>
    <property type="match status" value="1"/>
</dbReference>
<dbReference type="PANTHER" id="PTHR33744:SF1">
    <property type="entry name" value="DNA-BINDING TRANSCRIPTIONAL ACTIVATOR ADER"/>
    <property type="match status" value="1"/>
</dbReference>
<dbReference type="PANTHER" id="PTHR33744">
    <property type="entry name" value="CARBOHYDRATE DIACID REGULATOR"/>
    <property type="match status" value="1"/>
</dbReference>
<dbReference type="Pfam" id="PF07905">
    <property type="entry name" value="PucR"/>
    <property type="match status" value="1"/>
</dbReference>
<reference evidence="7" key="1">
    <citation type="journal article" date="2019" name="Int. J. Syst. Evol. Microbiol.">
        <title>The Global Catalogue of Microorganisms (GCM) 10K type strain sequencing project: providing services to taxonomists for standard genome sequencing and annotation.</title>
        <authorList>
            <consortium name="The Broad Institute Genomics Platform"/>
            <consortium name="The Broad Institute Genome Sequencing Center for Infectious Disease"/>
            <person name="Wu L."/>
            <person name="Ma J."/>
        </authorList>
    </citation>
    <scope>NUCLEOTIDE SEQUENCE [LARGE SCALE GENOMIC DNA]</scope>
    <source>
        <strain evidence="7">CGMCC 1.15809</strain>
    </source>
</reference>
<name>A0ABW1FGU3_9ACTN</name>
<evidence type="ECO:0000259" key="3">
    <source>
        <dbReference type="Pfam" id="PF07905"/>
    </source>
</evidence>
<dbReference type="InterPro" id="IPR025736">
    <property type="entry name" value="PucR_C-HTH_dom"/>
</dbReference>
<protein>
    <submittedName>
        <fullName evidence="6">PucR family transcriptional regulator</fullName>
    </submittedName>
</protein>
<gene>
    <name evidence="6" type="ORF">ACFP3M_04805</name>
</gene>
<evidence type="ECO:0000313" key="7">
    <source>
        <dbReference type="Proteomes" id="UP001596241"/>
    </source>
</evidence>